<evidence type="ECO:0000256" key="1">
    <source>
        <dbReference type="ARBA" id="ARBA00004418"/>
    </source>
</evidence>
<dbReference type="Proteomes" id="UP000054051">
    <property type="component" value="Unassembled WGS sequence"/>
</dbReference>
<name>G2J8S8_9BURK</name>
<dbReference type="RefSeq" id="WP_006682410.1">
    <property type="nucleotide sequence ID" value="NZ_CAFB01000038.1"/>
</dbReference>
<evidence type="ECO:0000256" key="5">
    <source>
        <dbReference type="ARBA" id="ARBA00022764"/>
    </source>
</evidence>
<dbReference type="PROSITE" id="PS51007">
    <property type="entry name" value="CYTC"/>
    <property type="match status" value="2"/>
</dbReference>
<feature type="domain" description="Cytochrome c" evidence="10">
    <location>
        <begin position="129"/>
        <end position="217"/>
    </location>
</feature>
<evidence type="ECO:0000256" key="8">
    <source>
        <dbReference type="PIRSR" id="PIRSR000005-1"/>
    </source>
</evidence>
<evidence type="ECO:0000313" key="11">
    <source>
        <dbReference type="EMBL" id="CCD29175.1"/>
    </source>
</evidence>
<dbReference type="InterPro" id="IPR050597">
    <property type="entry name" value="Cytochrome_c_Oxidase_Subunit"/>
</dbReference>
<feature type="binding site" description="axial binding residue" evidence="9">
    <location>
        <position position="154"/>
    </location>
    <ligand>
        <name>heme c</name>
        <dbReference type="ChEBI" id="CHEBI:61717"/>
        <label>2</label>
    </ligand>
    <ligandPart>
        <name>Fe</name>
        <dbReference type="ChEBI" id="CHEBI:18248"/>
    </ligandPart>
</feature>
<dbReference type="GO" id="GO:0020037">
    <property type="term" value="F:heme binding"/>
    <property type="evidence" value="ECO:0007669"/>
    <property type="project" value="InterPro"/>
</dbReference>
<feature type="domain" description="Cytochrome c" evidence="10">
    <location>
        <begin position="34"/>
        <end position="119"/>
    </location>
</feature>
<dbReference type="GO" id="GO:0009055">
    <property type="term" value="F:electron transfer activity"/>
    <property type="evidence" value="ECO:0007669"/>
    <property type="project" value="InterPro"/>
</dbReference>
<comment type="caution">
    <text evidence="11">The sequence shown here is derived from an EMBL/GenBank/DDBJ whole genome shotgun (WGS) entry which is preliminary data.</text>
</comment>
<dbReference type="STRING" id="1070319.CAGGBEG34_210038"/>
<evidence type="ECO:0000313" key="12">
    <source>
        <dbReference type="Proteomes" id="UP000054051"/>
    </source>
</evidence>
<organism evidence="11 12">
    <name type="scientific">Candidatus Glomeribacter gigasporarum BEG34</name>
    <dbReference type="NCBI Taxonomy" id="1070319"/>
    <lineage>
        <taxon>Bacteria</taxon>
        <taxon>Pseudomonadati</taxon>
        <taxon>Pseudomonadota</taxon>
        <taxon>Betaproteobacteria</taxon>
        <taxon>Burkholderiales</taxon>
        <taxon>Burkholderiaceae</taxon>
        <taxon>Candidatus Glomeribacter</taxon>
    </lineage>
</organism>
<dbReference type="OrthoDB" id="9773456at2"/>
<evidence type="ECO:0000256" key="2">
    <source>
        <dbReference type="ARBA" id="ARBA00022448"/>
    </source>
</evidence>
<keyword evidence="2" id="KW-0813">Transport</keyword>
<evidence type="ECO:0000256" key="9">
    <source>
        <dbReference type="PIRSR" id="PIRSR000005-2"/>
    </source>
</evidence>
<accession>G2J8S8</accession>
<dbReference type="AlphaFoldDB" id="G2J8S8"/>
<evidence type="ECO:0000256" key="7">
    <source>
        <dbReference type="ARBA" id="ARBA00023004"/>
    </source>
</evidence>
<dbReference type="GO" id="GO:0042597">
    <property type="term" value="C:periplasmic space"/>
    <property type="evidence" value="ECO:0007669"/>
    <property type="project" value="UniProtKB-SubCell"/>
</dbReference>
<keyword evidence="6" id="KW-0249">Electron transport</keyword>
<protein>
    <submittedName>
        <fullName evidence="11">Cytochrome c4</fullName>
    </submittedName>
</protein>
<evidence type="ECO:0000259" key="10">
    <source>
        <dbReference type="PROSITE" id="PS51007"/>
    </source>
</evidence>
<feature type="binding site" description="axial binding residue" evidence="9">
    <location>
        <position position="51"/>
    </location>
    <ligand>
        <name>heme c</name>
        <dbReference type="ChEBI" id="CHEBI:61717"/>
        <label>1</label>
    </ligand>
    <ligandPart>
        <name>Fe</name>
        <dbReference type="ChEBI" id="CHEBI:18248"/>
    </ligandPart>
</feature>
<comment type="subcellular location">
    <subcellularLocation>
        <location evidence="1">Periplasm</location>
    </subcellularLocation>
</comment>
<dbReference type="InterPro" id="IPR009056">
    <property type="entry name" value="Cyt_c-like_dom"/>
</dbReference>
<keyword evidence="7 9" id="KW-0408">Iron</keyword>
<reference evidence="11 12" key="1">
    <citation type="submission" date="2011-08" db="EMBL/GenBank/DDBJ databases">
        <title>The genome of the obligate endobacterium of an arbuscular mycorrhizal fungus reveals an interphylum network of nutritional interactions.</title>
        <authorList>
            <person name="Ghignone S."/>
            <person name="Salvioli A."/>
            <person name="Anca I."/>
            <person name="Lumini E."/>
            <person name="Ortu G."/>
            <person name="Petiti L."/>
            <person name="Cruveiller S."/>
            <person name="Bianciotto V."/>
            <person name="Piffanelli P."/>
            <person name="Lanfranco L."/>
            <person name="Bonfante P."/>
        </authorList>
    </citation>
    <scope>NUCLEOTIDE SEQUENCE [LARGE SCALE GENOMIC DNA]</scope>
    <source>
        <strain evidence="11 12">BEG34</strain>
    </source>
</reference>
<keyword evidence="12" id="KW-1185">Reference proteome</keyword>
<keyword evidence="4 9" id="KW-0479">Metal-binding</keyword>
<feature type="binding site" description="axial binding residue" evidence="9">
    <location>
        <position position="96"/>
    </location>
    <ligand>
        <name>heme c</name>
        <dbReference type="ChEBI" id="CHEBI:61717"/>
        <label>1</label>
    </ligand>
    <ligandPart>
        <name>Fe</name>
        <dbReference type="ChEBI" id="CHEBI:18248"/>
    </ligandPart>
</feature>
<evidence type="ECO:0000256" key="3">
    <source>
        <dbReference type="ARBA" id="ARBA00022617"/>
    </source>
</evidence>
<sequence>MSQPRISRRALRVLIAGIGWSVCGWSIQSGWANADLERGQAIAVQVCAACHQNDGRGAVSVAPKLAAQHAQYLYKQLADYRTKPNETAPERSSPVMAGFAAALSGQDMQDVAAYFAVQPVSTAFAQHPEDIELGQKIWRRGIQERRVPACAACHSATGAGIPVQYPRLAGQWQDYTIEQLKAFQSGARHNNLTMQTIAKRLLEPEIRAVADYIAGLR</sequence>
<feature type="binding site" description="axial binding residue" evidence="9">
    <location>
        <position position="194"/>
    </location>
    <ligand>
        <name>heme c</name>
        <dbReference type="ChEBI" id="CHEBI:61717"/>
        <label>2</label>
    </ligand>
    <ligandPart>
        <name>Fe</name>
        <dbReference type="ChEBI" id="CHEBI:18248"/>
    </ligandPart>
</feature>
<proteinExistence type="predicted"/>
<feature type="binding site" description="covalent" evidence="8">
    <location>
        <position position="153"/>
    </location>
    <ligand>
        <name>heme c</name>
        <dbReference type="ChEBI" id="CHEBI:61717"/>
        <label>2</label>
    </ligand>
</feature>
<dbReference type="PANTHER" id="PTHR33751">
    <property type="entry name" value="CBB3-TYPE CYTOCHROME C OXIDASE SUBUNIT FIXP"/>
    <property type="match status" value="1"/>
</dbReference>
<evidence type="ECO:0000256" key="4">
    <source>
        <dbReference type="ARBA" id="ARBA00022723"/>
    </source>
</evidence>
<dbReference type="Gene3D" id="1.10.760.10">
    <property type="entry name" value="Cytochrome c-like domain"/>
    <property type="match status" value="2"/>
</dbReference>
<dbReference type="InterPro" id="IPR024167">
    <property type="entry name" value="Cytochrome_c4-like"/>
</dbReference>
<keyword evidence="3 8" id="KW-0349">Heme</keyword>
<keyword evidence="5" id="KW-0574">Periplasm</keyword>
<comment type="PTM">
    <text evidence="8">Binds 2 heme c groups covalently per subunit.</text>
</comment>
<feature type="binding site" description="covalent" evidence="8">
    <location>
        <position position="47"/>
    </location>
    <ligand>
        <name>heme c</name>
        <dbReference type="ChEBI" id="CHEBI:61717"/>
        <label>1</label>
    </ligand>
</feature>
<evidence type="ECO:0000256" key="6">
    <source>
        <dbReference type="ARBA" id="ARBA00022982"/>
    </source>
</evidence>
<feature type="binding site" description="covalent" evidence="8">
    <location>
        <position position="150"/>
    </location>
    <ligand>
        <name>heme c</name>
        <dbReference type="ChEBI" id="CHEBI:61717"/>
        <label>2</label>
    </ligand>
</feature>
<dbReference type="SUPFAM" id="SSF46626">
    <property type="entry name" value="Cytochrome c"/>
    <property type="match status" value="2"/>
</dbReference>
<dbReference type="eggNOG" id="COG2863">
    <property type="taxonomic scope" value="Bacteria"/>
</dbReference>
<dbReference type="GO" id="GO:0005506">
    <property type="term" value="F:iron ion binding"/>
    <property type="evidence" value="ECO:0007669"/>
    <property type="project" value="InterPro"/>
</dbReference>
<dbReference type="Pfam" id="PF00034">
    <property type="entry name" value="Cytochrom_C"/>
    <property type="match status" value="2"/>
</dbReference>
<feature type="binding site" description="covalent" evidence="8">
    <location>
        <position position="50"/>
    </location>
    <ligand>
        <name>heme c</name>
        <dbReference type="ChEBI" id="CHEBI:61717"/>
        <label>1</label>
    </ligand>
</feature>
<dbReference type="InterPro" id="IPR036909">
    <property type="entry name" value="Cyt_c-like_dom_sf"/>
</dbReference>
<dbReference type="PANTHER" id="PTHR33751:SF9">
    <property type="entry name" value="CYTOCHROME C4"/>
    <property type="match status" value="1"/>
</dbReference>
<gene>
    <name evidence="11" type="primary">cycA</name>
    <name evidence="11" type="ORF">CAGGBEG34_210038</name>
</gene>
<dbReference type="EMBL" id="CAFB01000038">
    <property type="protein sequence ID" value="CCD29175.1"/>
    <property type="molecule type" value="Genomic_DNA"/>
</dbReference>
<dbReference type="PIRSF" id="PIRSF000005">
    <property type="entry name" value="Cytochrome_c4"/>
    <property type="match status" value="1"/>
</dbReference>